<dbReference type="PIRSF" id="PIRSF003095">
    <property type="entry name" value="Trigger_factor"/>
    <property type="match status" value="1"/>
</dbReference>
<keyword evidence="3" id="KW-1185">Reference proteome</keyword>
<dbReference type="InterPro" id="IPR037041">
    <property type="entry name" value="Trigger_fac_C_sf"/>
</dbReference>
<dbReference type="InterPro" id="IPR027304">
    <property type="entry name" value="Trigger_fact/SurA_dom_sf"/>
</dbReference>
<proteinExistence type="predicted"/>
<dbReference type="GO" id="GO:0043022">
    <property type="term" value="F:ribosome binding"/>
    <property type="evidence" value="ECO:0007669"/>
    <property type="project" value="TreeGrafter"/>
</dbReference>
<protein>
    <submittedName>
        <fullName evidence="2">Trigger factor</fullName>
    </submittedName>
</protein>
<reference evidence="2 3" key="1">
    <citation type="submission" date="2017-05" db="EMBL/GenBank/DDBJ databases">
        <authorList>
            <person name="Varghese N."/>
            <person name="Submissions S."/>
        </authorList>
    </citation>
    <scope>NUCLEOTIDE SEQUENCE [LARGE SCALE GENOMIC DNA]</scope>
    <source>
        <strain evidence="2 3">DSM 21342</strain>
    </source>
</reference>
<dbReference type="SUPFAM" id="SSF102735">
    <property type="entry name" value="Trigger factor ribosome-binding domain"/>
    <property type="match status" value="1"/>
</dbReference>
<name>A0A521E158_9SPHI</name>
<dbReference type="RefSeq" id="WP_142604502.1">
    <property type="nucleotide sequence ID" value="NZ_FXSZ01000010.1"/>
</dbReference>
<organism evidence="2 3">
    <name type="scientific">Solitalea koreensis</name>
    <dbReference type="NCBI Taxonomy" id="543615"/>
    <lineage>
        <taxon>Bacteria</taxon>
        <taxon>Pseudomonadati</taxon>
        <taxon>Bacteroidota</taxon>
        <taxon>Sphingobacteriia</taxon>
        <taxon>Sphingobacteriales</taxon>
        <taxon>Sphingobacteriaceae</taxon>
        <taxon>Solitalea</taxon>
    </lineage>
</organism>
<dbReference type="GO" id="GO:0043335">
    <property type="term" value="P:protein unfolding"/>
    <property type="evidence" value="ECO:0007669"/>
    <property type="project" value="TreeGrafter"/>
</dbReference>
<accession>A0A521E158</accession>
<feature type="domain" description="Trigger factor ribosome-binding bacterial" evidence="1">
    <location>
        <begin position="1"/>
        <end position="149"/>
    </location>
</feature>
<dbReference type="InterPro" id="IPR005215">
    <property type="entry name" value="Trig_fac"/>
</dbReference>
<dbReference type="PANTHER" id="PTHR30560">
    <property type="entry name" value="TRIGGER FACTOR CHAPERONE AND PEPTIDYL-PROLYL CIS/TRANS ISOMERASE"/>
    <property type="match status" value="1"/>
</dbReference>
<dbReference type="GO" id="GO:0051083">
    <property type="term" value="P:'de novo' cotranslational protein folding"/>
    <property type="evidence" value="ECO:0007669"/>
    <property type="project" value="TreeGrafter"/>
</dbReference>
<evidence type="ECO:0000313" key="3">
    <source>
        <dbReference type="Proteomes" id="UP000315971"/>
    </source>
</evidence>
<dbReference type="InterPro" id="IPR008881">
    <property type="entry name" value="Trigger_fac_ribosome-bd_bac"/>
</dbReference>
<dbReference type="NCBIfam" id="TIGR00115">
    <property type="entry name" value="tig"/>
    <property type="match status" value="1"/>
</dbReference>
<dbReference type="SUPFAM" id="SSF109998">
    <property type="entry name" value="Triger factor/SurA peptide-binding domain-like"/>
    <property type="match status" value="1"/>
</dbReference>
<evidence type="ECO:0000259" key="1">
    <source>
        <dbReference type="Pfam" id="PF05697"/>
    </source>
</evidence>
<dbReference type="Gene3D" id="3.30.70.1050">
    <property type="entry name" value="Trigger factor ribosome-binding domain"/>
    <property type="match status" value="1"/>
</dbReference>
<dbReference type="OrthoDB" id="9767721at2"/>
<sequence length="448" mass="51616">MNITRDKINELNSIITINITPEDYKANVEKALKDHSKKVNMPGFRKGNVPVGHIKKLYGKSILVDQINNLLSDSLTNYISENKLEVLGQPLPKVDDKTDYKWDFEEAYEFSYEVGLAPEFNVEFSDKDKFSKYIVKADEETIESRMKNLRRSYGKMTNPEQSEEGDVLYSELVQLSPDGSVFEGGISSTTSLRLDLVTDADVKKSLIGLKNGDVVEFDIQKAYGNDAHRIGHVLNIDEETAKELKSKFQLTVKNVNRLSEADLTEEFFNKLFSDGSVKNADDFKAKVVEEIEQQMAYNAERKLQADIQAYALEKYNFELPDAFLKRWIKATNEKVTEEEIEKDYPNFVKNLKWTLIENKLMQANNIEFKSEEVVALAKERIAQQFAMYSPAPLSDEQLNEYTMQFLQNRESANRIYDELRTIKVFEYLTGVVNTTNKEIDYKAFMELK</sequence>
<dbReference type="InterPro" id="IPR036611">
    <property type="entry name" value="Trigger_fac_ribosome-bd_sf"/>
</dbReference>
<dbReference type="EMBL" id="FXSZ01000010">
    <property type="protein sequence ID" value="SMO77658.1"/>
    <property type="molecule type" value="Genomic_DNA"/>
</dbReference>
<dbReference type="GO" id="GO:0044183">
    <property type="term" value="F:protein folding chaperone"/>
    <property type="evidence" value="ECO:0007669"/>
    <property type="project" value="TreeGrafter"/>
</dbReference>
<gene>
    <name evidence="2" type="ORF">SAMN06265350_11017</name>
</gene>
<dbReference type="Gene3D" id="1.10.3120.10">
    <property type="entry name" value="Trigger factor, C-terminal domain"/>
    <property type="match status" value="1"/>
</dbReference>
<dbReference type="Pfam" id="PF05697">
    <property type="entry name" value="Trigger_N"/>
    <property type="match status" value="1"/>
</dbReference>
<dbReference type="AlphaFoldDB" id="A0A521E158"/>
<dbReference type="GO" id="GO:0015031">
    <property type="term" value="P:protein transport"/>
    <property type="evidence" value="ECO:0007669"/>
    <property type="project" value="InterPro"/>
</dbReference>
<evidence type="ECO:0000313" key="2">
    <source>
        <dbReference type="EMBL" id="SMO77658.1"/>
    </source>
</evidence>
<dbReference type="Proteomes" id="UP000315971">
    <property type="component" value="Unassembled WGS sequence"/>
</dbReference>
<dbReference type="GO" id="GO:0003755">
    <property type="term" value="F:peptidyl-prolyl cis-trans isomerase activity"/>
    <property type="evidence" value="ECO:0007669"/>
    <property type="project" value="TreeGrafter"/>
</dbReference>
<dbReference type="PANTHER" id="PTHR30560:SF3">
    <property type="entry name" value="TRIGGER FACTOR-LIKE PROTEIN TIG, CHLOROPLASTIC"/>
    <property type="match status" value="1"/>
</dbReference>